<organism evidence="1 2">
    <name type="scientific">Funneliformis geosporum</name>
    <dbReference type="NCBI Taxonomy" id="1117311"/>
    <lineage>
        <taxon>Eukaryota</taxon>
        <taxon>Fungi</taxon>
        <taxon>Fungi incertae sedis</taxon>
        <taxon>Mucoromycota</taxon>
        <taxon>Glomeromycotina</taxon>
        <taxon>Glomeromycetes</taxon>
        <taxon>Glomerales</taxon>
        <taxon>Glomeraceae</taxon>
        <taxon>Funneliformis</taxon>
    </lineage>
</organism>
<evidence type="ECO:0000313" key="2">
    <source>
        <dbReference type="Proteomes" id="UP001153678"/>
    </source>
</evidence>
<dbReference type="Proteomes" id="UP001153678">
    <property type="component" value="Unassembled WGS sequence"/>
</dbReference>
<feature type="non-terminal residue" evidence="1">
    <location>
        <position position="1"/>
    </location>
</feature>
<feature type="non-terminal residue" evidence="1">
    <location>
        <position position="176"/>
    </location>
</feature>
<evidence type="ECO:0000313" key="1">
    <source>
        <dbReference type="EMBL" id="CAI2201079.1"/>
    </source>
</evidence>
<comment type="caution">
    <text evidence="1">The sequence shown here is derived from an EMBL/GenBank/DDBJ whole genome shotgun (WGS) entry which is preliminary data.</text>
</comment>
<keyword evidence="2" id="KW-1185">Reference proteome</keyword>
<dbReference type="EMBL" id="CAMKVN010026423">
    <property type="protein sequence ID" value="CAI2201079.1"/>
    <property type="molecule type" value="Genomic_DNA"/>
</dbReference>
<sequence>NEEPYTKIIMRFASEYVAGKVVSIIEERYKHELKCFVKSSSSESAFSSLRGALFEEIAHRILRKGGRFKIRPLDTNSKDLNIKIPELEMCFYSKIVEIEANKYYRPIQKNWESVDAIISPDILFQMTVGNTHPIKMNGLDKLCDKLGGKSGNNKISFYFVLPRDQYANFKKQPFHT</sequence>
<reference evidence="1" key="1">
    <citation type="submission" date="2022-08" db="EMBL/GenBank/DDBJ databases">
        <authorList>
            <person name="Kallberg Y."/>
            <person name="Tangrot J."/>
            <person name="Rosling A."/>
        </authorList>
    </citation>
    <scope>NUCLEOTIDE SEQUENCE</scope>
    <source>
        <strain evidence="1">Wild A</strain>
    </source>
</reference>
<dbReference type="InterPro" id="IPR052980">
    <property type="entry name" value="Crinkler_effector"/>
</dbReference>
<gene>
    <name evidence="1" type="ORF">FWILDA_LOCUS19887</name>
</gene>
<dbReference type="OrthoDB" id="2340858at2759"/>
<dbReference type="PANTHER" id="PTHR33129:SF1">
    <property type="entry name" value="ATP-BINDING PROTEIN"/>
    <property type="match status" value="1"/>
</dbReference>
<name>A0A9W4TDE1_9GLOM</name>
<protein>
    <submittedName>
        <fullName evidence="1">1709_t:CDS:1</fullName>
    </submittedName>
</protein>
<accession>A0A9W4TDE1</accession>
<proteinExistence type="predicted"/>
<dbReference type="AlphaFoldDB" id="A0A9W4TDE1"/>
<dbReference type="PANTHER" id="PTHR33129">
    <property type="entry name" value="PROTEIN KINASE DOMAIN-CONTAINING PROTEIN-RELATED"/>
    <property type="match status" value="1"/>
</dbReference>